<reference evidence="2 3" key="1">
    <citation type="journal article" date="2016" name="Nat. Commun.">
        <title>Thousands of microbial genomes shed light on interconnected biogeochemical processes in an aquifer system.</title>
        <authorList>
            <person name="Anantharaman K."/>
            <person name="Brown C.T."/>
            <person name="Hug L.A."/>
            <person name="Sharon I."/>
            <person name="Castelle C.J."/>
            <person name="Probst A.J."/>
            <person name="Thomas B.C."/>
            <person name="Singh A."/>
            <person name="Wilkins M.J."/>
            <person name="Karaoz U."/>
            <person name="Brodie E.L."/>
            <person name="Williams K.H."/>
            <person name="Hubbard S.S."/>
            <person name="Banfield J.F."/>
        </authorList>
    </citation>
    <scope>NUCLEOTIDE SEQUENCE [LARGE SCALE GENOMIC DNA]</scope>
</reference>
<evidence type="ECO:0000256" key="1">
    <source>
        <dbReference type="ARBA" id="ARBA00006479"/>
    </source>
</evidence>
<evidence type="ECO:0000313" key="3">
    <source>
        <dbReference type="Proteomes" id="UP000177165"/>
    </source>
</evidence>
<accession>A0A1G2ASA3</accession>
<comment type="caution">
    <text evidence="2">The sequence shown here is derived from an EMBL/GenBank/DDBJ whole genome shotgun (WGS) entry which is preliminary data.</text>
</comment>
<evidence type="ECO:0000313" key="2">
    <source>
        <dbReference type="EMBL" id="OGY79376.1"/>
    </source>
</evidence>
<sequence length="281" mass="30328">MHLLFDIGGTNIRLAVSRGGQSFETPVMFSTPQDFDIAMQLLESEARKLSRVSVSSDAAFAGVAGGVAGPLLDHGAMLMNAPNLSLWNRKPLKATLMRIFKTSNVRIENDTDVVGLGEALFGAAKGFETVLYMTVSTGVGGAFVDRGKIFTAKYSPEPGHQIIDPTGALAPSGSLEDYISGTALQRRFGKSARDIQDPKIWEECARYLAYGLHNSIVHYAPEVVVLGGSLITKPDAIPFESVMQHLKRIMRIFPELPQIRKATLGDFGGLYGALALCGQRV</sequence>
<dbReference type="PANTHER" id="PTHR18964:SF149">
    <property type="entry name" value="BIFUNCTIONAL UDP-N-ACETYLGLUCOSAMINE 2-EPIMERASE_N-ACETYLMANNOSAMINE KINASE"/>
    <property type="match status" value="1"/>
</dbReference>
<organism evidence="2 3">
    <name type="scientific">Candidatus Kerfeldbacteria bacterium RIFCSPHIGHO2_02_FULL_42_14</name>
    <dbReference type="NCBI Taxonomy" id="1798540"/>
    <lineage>
        <taxon>Bacteria</taxon>
        <taxon>Candidatus Kerfeldiibacteriota</taxon>
    </lineage>
</organism>
<dbReference type="EMBL" id="MHKB01000009">
    <property type="protein sequence ID" value="OGY79376.1"/>
    <property type="molecule type" value="Genomic_DNA"/>
</dbReference>
<dbReference type="AlphaFoldDB" id="A0A1G2ASA3"/>
<dbReference type="Pfam" id="PF00480">
    <property type="entry name" value="ROK"/>
    <property type="match status" value="1"/>
</dbReference>
<comment type="similarity">
    <text evidence="1">Belongs to the ROK (NagC/XylR) family.</text>
</comment>
<dbReference type="Proteomes" id="UP000177165">
    <property type="component" value="Unassembled WGS sequence"/>
</dbReference>
<proteinExistence type="inferred from homology"/>
<dbReference type="InterPro" id="IPR043129">
    <property type="entry name" value="ATPase_NBD"/>
</dbReference>
<dbReference type="SUPFAM" id="SSF53067">
    <property type="entry name" value="Actin-like ATPase domain"/>
    <property type="match status" value="1"/>
</dbReference>
<name>A0A1G2ASA3_9BACT</name>
<dbReference type="PANTHER" id="PTHR18964">
    <property type="entry name" value="ROK (REPRESSOR, ORF, KINASE) FAMILY"/>
    <property type="match status" value="1"/>
</dbReference>
<gene>
    <name evidence="2" type="ORF">A3B74_00860</name>
</gene>
<dbReference type="Gene3D" id="3.30.420.40">
    <property type="match status" value="2"/>
</dbReference>
<protein>
    <recommendedName>
        <fullName evidence="4">Glucokinase</fullName>
    </recommendedName>
</protein>
<evidence type="ECO:0008006" key="4">
    <source>
        <dbReference type="Google" id="ProtNLM"/>
    </source>
</evidence>
<dbReference type="STRING" id="1798540.A3B74_00860"/>
<dbReference type="InterPro" id="IPR000600">
    <property type="entry name" value="ROK"/>
</dbReference>